<evidence type="ECO:0000256" key="1">
    <source>
        <dbReference type="SAM" id="SignalP"/>
    </source>
</evidence>
<keyword evidence="1" id="KW-0732">Signal</keyword>
<name>A0A929KVY8_9SPHI</name>
<protein>
    <recommendedName>
        <fullName evidence="4">PKD domain-containing protein</fullName>
    </recommendedName>
</protein>
<dbReference type="CDD" id="cd00146">
    <property type="entry name" value="PKD"/>
    <property type="match status" value="1"/>
</dbReference>
<dbReference type="AlphaFoldDB" id="A0A929KVY8"/>
<organism evidence="2 3">
    <name type="scientific">Mucilaginibacter myungsuensis</name>
    <dbReference type="NCBI Taxonomy" id="649104"/>
    <lineage>
        <taxon>Bacteria</taxon>
        <taxon>Pseudomonadati</taxon>
        <taxon>Bacteroidota</taxon>
        <taxon>Sphingobacteriia</taxon>
        <taxon>Sphingobacteriales</taxon>
        <taxon>Sphingobacteriaceae</taxon>
        <taxon>Mucilaginibacter</taxon>
    </lineage>
</organism>
<dbReference type="RefSeq" id="WP_194111821.1">
    <property type="nucleotide sequence ID" value="NZ_JADFFL010000004.1"/>
</dbReference>
<dbReference type="InterPro" id="IPR035986">
    <property type="entry name" value="PKD_dom_sf"/>
</dbReference>
<keyword evidence="3" id="KW-1185">Reference proteome</keyword>
<feature type="chain" id="PRO_5037091449" description="PKD domain-containing protein" evidence="1">
    <location>
        <begin position="21"/>
        <end position="253"/>
    </location>
</feature>
<evidence type="ECO:0000313" key="3">
    <source>
        <dbReference type="Proteomes" id="UP000622475"/>
    </source>
</evidence>
<comment type="caution">
    <text evidence="2">The sequence shown here is derived from an EMBL/GenBank/DDBJ whole genome shotgun (WGS) entry which is preliminary data.</text>
</comment>
<evidence type="ECO:0008006" key="4">
    <source>
        <dbReference type="Google" id="ProtNLM"/>
    </source>
</evidence>
<dbReference type="SUPFAM" id="SSF49299">
    <property type="entry name" value="PKD domain"/>
    <property type="match status" value="1"/>
</dbReference>
<gene>
    <name evidence="2" type="ORF">IRJ16_11995</name>
</gene>
<feature type="signal peptide" evidence="1">
    <location>
        <begin position="1"/>
        <end position="20"/>
    </location>
</feature>
<dbReference type="EMBL" id="JADFFL010000004">
    <property type="protein sequence ID" value="MBE9662606.1"/>
    <property type="molecule type" value="Genomic_DNA"/>
</dbReference>
<reference evidence="2" key="1">
    <citation type="submission" date="2020-10" db="EMBL/GenBank/DDBJ databases">
        <title>Mucilaginibacter mali sp. nov., isolated from rhizosphere soil of apple orchard.</title>
        <authorList>
            <person name="Lee J.-S."/>
            <person name="Kim H.S."/>
            <person name="Kim J.-S."/>
        </authorList>
    </citation>
    <scope>NUCLEOTIDE SEQUENCE</scope>
    <source>
        <strain evidence="2">KCTC 22746</strain>
    </source>
</reference>
<evidence type="ECO:0000313" key="2">
    <source>
        <dbReference type="EMBL" id="MBE9662606.1"/>
    </source>
</evidence>
<accession>A0A929KVY8</accession>
<proteinExistence type="predicted"/>
<dbReference type="PROSITE" id="PS51257">
    <property type="entry name" value="PROKAR_LIPOPROTEIN"/>
    <property type="match status" value="1"/>
</dbReference>
<sequence length="253" mass="27087">MKKLIFSVLALIAFCFIIQSCNKLNDPAIKTVGNIKLSNTEVMIGQPDTLYITNAAATDSIAWAVLPTGYNTIATKGQAAVLTFRKAGTYTVTAKVNNGAVQTATIVVNSQVYVAPGTSVPMEIINDDITLNPKLYKSATSDSTYIYMIANTKNKYCPAGRLNTNASVDANGNYSSNIINVLMYGNCPTGTEQLYATIKFNQGPAVLANGTYTIGVRLNDVTYTGTVVVTAATITFNWNHTSGVILSNKVIIR</sequence>
<dbReference type="Proteomes" id="UP000622475">
    <property type="component" value="Unassembled WGS sequence"/>
</dbReference>